<protein>
    <submittedName>
        <fullName evidence="2">Uncharacterized protein</fullName>
    </submittedName>
</protein>
<dbReference type="Proteomes" id="UP000029553">
    <property type="component" value="Unassembled WGS sequence"/>
</dbReference>
<comment type="caution">
    <text evidence="2">The sequence shown here is derived from an EMBL/GenBank/DDBJ whole genome shotgun (WGS) entry which is preliminary data.</text>
</comment>
<accession>A0A096HE78</accession>
<proteinExistence type="predicted"/>
<reference evidence="2 3" key="1">
    <citation type="submission" date="2013-09" db="EMBL/GenBank/DDBJ databases">
        <title>High correlation between genotypes and phenotypes of environmental bacteria Comamonas testosteroni strains.</title>
        <authorList>
            <person name="Liu L."/>
            <person name="Zhu W."/>
            <person name="Xia X."/>
            <person name="Xu B."/>
            <person name="Luo M."/>
            <person name="Wang G."/>
        </authorList>
    </citation>
    <scope>NUCLEOTIDE SEQUENCE [LARGE SCALE GENOMIC DNA]</scope>
    <source>
        <strain evidence="2 3">JL40</strain>
    </source>
</reference>
<organism evidence="2 3">
    <name type="scientific">Comamonas testosteroni</name>
    <name type="common">Pseudomonas testosteroni</name>
    <dbReference type="NCBI Taxonomy" id="285"/>
    <lineage>
        <taxon>Bacteria</taxon>
        <taxon>Pseudomonadati</taxon>
        <taxon>Pseudomonadota</taxon>
        <taxon>Betaproteobacteria</taxon>
        <taxon>Burkholderiales</taxon>
        <taxon>Comamonadaceae</taxon>
        <taxon>Comamonas</taxon>
    </lineage>
</organism>
<feature type="compositionally biased region" description="Polar residues" evidence="1">
    <location>
        <begin position="28"/>
        <end position="41"/>
    </location>
</feature>
<name>A0A096HE78_COMTE</name>
<gene>
    <name evidence="2" type="ORF">P353_19280</name>
</gene>
<feature type="region of interest" description="Disordered" evidence="1">
    <location>
        <begin position="28"/>
        <end position="48"/>
    </location>
</feature>
<evidence type="ECO:0000256" key="1">
    <source>
        <dbReference type="SAM" id="MobiDB-lite"/>
    </source>
</evidence>
<dbReference type="EMBL" id="AWOR01000064">
    <property type="protein sequence ID" value="KGH27162.1"/>
    <property type="molecule type" value="Genomic_DNA"/>
</dbReference>
<evidence type="ECO:0000313" key="3">
    <source>
        <dbReference type="Proteomes" id="UP000029553"/>
    </source>
</evidence>
<evidence type="ECO:0000313" key="2">
    <source>
        <dbReference type="EMBL" id="KGH27162.1"/>
    </source>
</evidence>
<dbReference type="AlphaFoldDB" id="A0A096HE78"/>
<sequence length="133" mass="15262">MTLGTRAQPFIGINGLWRIVDILPTSTAPATRHSQPPQTQTHKPRQPRSNRLIRFDLSELEAFPGPTILTPPKHALLIFQDQIVTSFLCIFREESVHIDLLSIDQSQHQIITDTSRFGDLFRCNFEDDCRRLI</sequence>